<dbReference type="CDD" id="cd18037">
    <property type="entry name" value="DEXSc_Pif1_like"/>
    <property type="match status" value="1"/>
</dbReference>
<dbReference type="Gene3D" id="3.40.50.300">
    <property type="entry name" value="P-loop containing nucleotide triphosphate hydrolases"/>
    <property type="match status" value="1"/>
</dbReference>
<dbReference type="Pfam" id="PF00570">
    <property type="entry name" value="HRDC"/>
    <property type="match status" value="1"/>
</dbReference>
<dbReference type="SUPFAM" id="SSF52540">
    <property type="entry name" value="P-loop containing nucleoside triphosphate hydrolases"/>
    <property type="match status" value="2"/>
</dbReference>
<protein>
    <submittedName>
        <fullName evidence="2">Dna helicase pif1-like</fullName>
    </submittedName>
</protein>
<sequence>MHHNHELELAFEFVQGTQRNLFLTGKAGTGKTTFLHRVKDNIPKRMVVVAPTGVAAINAGGTTIHSFFQMPFGPLPPDTTIQNRRFSKKKIHIIQSLDLLVIDEISMVRADLLDGIDQVLRRYRDRTKPFGGVQLLMIGDLHQLAPIIKPDDWELLSPYYETGYFFSSRAFQEASVLGLELTHVYRQSNEAFIKILNEIRENRLSEDSQAKLNTRYKPSSLPGSKEGYITLTTHNASADRINDDKLVAMDAPTVAFDAEVSGTFPEYAYPADELLQLKEGAQVMFVKNDSSTKKAYYNGKIGTVTEIDDEEIQVQCEGESAPITVNRETWENITYTLNEETKEIDEEVVGRFSQYPLRLAWAITIHKSQGLTFDKAVIDAGASFAHGQTYVALSRCKTLEGIVLSSKISPSGIICDASVNRFTRDIEEHPPTKQDLSEARRTCQFALLDELFGYRALQEKVSHCHTTLHHHRKAVQGSLLDILTEILATTLPEFIRIAGAFSRQVASLMEDDLDLEENEVIQDRIRKGCAYFSEQTRHAVSERLDEASFDTDNQSVKTLIGEALVAVREELIVKEICLKGCREGFRVETYLSVRTRAFFKKQSITARAKAKVKSLSSEHPRLLNQLREWRKERARQDDINPSRVATLNSLVTISTEHPDTLTKLRTIQGMGAKRVKTYGAEIIEIVRAYTGNGEKKARAGVQQSLDLG</sequence>
<dbReference type="AlphaFoldDB" id="A0A4U8YQD3"/>
<dbReference type="InterPro" id="IPR044876">
    <property type="entry name" value="HRDC_dom_sf"/>
</dbReference>
<dbReference type="InterPro" id="IPR002121">
    <property type="entry name" value="HRDC_dom"/>
</dbReference>
<dbReference type="Gene3D" id="2.30.30.940">
    <property type="match status" value="1"/>
</dbReference>
<dbReference type="InterPro" id="IPR051055">
    <property type="entry name" value="PIF1_helicase"/>
</dbReference>
<proteinExistence type="predicted"/>
<dbReference type="EMBL" id="CAADHO010000009">
    <property type="protein sequence ID" value="VFQ46456.1"/>
    <property type="molecule type" value="Genomic_DNA"/>
</dbReference>
<dbReference type="SUPFAM" id="SSF47819">
    <property type="entry name" value="HRDC-like"/>
    <property type="match status" value="1"/>
</dbReference>
<dbReference type="Proteomes" id="UP000507962">
    <property type="component" value="Unassembled WGS sequence"/>
</dbReference>
<dbReference type="PANTHER" id="PTHR47642:SF5">
    <property type="entry name" value="ATP-DEPENDENT DNA HELICASE"/>
    <property type="match status" value="1"/>
</dbReference>
<dbReference type="GO" id="GO:0000723">
    <property type="term" value="P:telomere maintenance"/>
    <property type="evidence" value="ECO:0007669"/>
    <property type="project" value="InterPro"/>
</dbReference>
<dbReference type="GO" id="GO:0003678">
    <property type="term" value="F:DNA helicase activity"/>
    <property type="evidence" value="ECO:0007669"/>
    <property type="project" value="InterPro"/>
</dbReference>
<evidence type="ECO:0000259" key="1">
    <source>
        <dbReference type="PROSITE" id="PS50967"/>
    </source>
</evidence>
<name>A0A4U8YQD3_9BACT</name>
<dbReference type="GO" id="GO:0006281">
    <property type="term" value="P:DNA repair"/>
    <property type="evidence" value="ECO:0007669"/>
    <property type="project" value="InterPro"/>
</dbReference>
<keyword evidence="2" id="KW-0378">Hydrolase</keyword>
<evidence type="ECO:0000313" key="3">
    <source>
        <dbReference type="Proteomes" id="UP000507962"/>
    </source>
</evidence>
<accession>A0A4U8YQD3</accession>
<dbReference type="CDD" id="cd18809">
    <property type="entry name" value="SF1_C_RecD"/>
    <property type="match status" value="1"/>
</dbReference>
<feature type="domain" description="HRDC" evidence="1">
    <location>
        <begin position="616"/>
        <end position="696"/>
    </location>
</feature>
<gene>
    <name evidence="2" type="ORF">MSL71_41230</name>
</gene>
<evidence type="ECO:0000313" key="2">
    <source>
        <dbReference type="EMBL" id="VFQ46456.1"/>
    </source>
</evidence>
<dbReference type="GO" id="GO:0000166">
    <property type="term" value="F:nucleotide binding"/>
    <property type="evidence" value="ECO:0007669"/>
    <property type="project" value="InterPro"/>
</dbReference>
<dbReference type="Pfam" id="PF05970">
    <property type="entry name" value="PIF1"/>
    <property type="match status" value="1"/>
</dbReference>
<reference evidence="2 3" key="1">
    <citation type="submission" date="2019-03" db="EMBL/GenBank/DDBJ databases">
        <authorList>
            <person name="Nijsse B."/>
        </authorList>
    </citation>
    <scope>NUCLEOTIDE SEQUENCE [LARGE SCALE GENOMIC DNA]</scope>
    <source>
        <strain evidence="2">Desulfoluna butyratoxydans MSL71</strain>
    </source>
</reference>
<dbReference type="RefSeq" id="WP_180144182.1">
    <property type="nucleotide sequence ID" value="NZ_CAADHO010000009.1"/>
</dbReference>
<organism evidence="2 3">
    <name type="scientific">Desulfoluna butyratoxydans</name>
    <dbReference type="NCBI Taxonomy" id="231438"/>
    <lineage>
        <taxon>Bacteria</taxon>
        <taxon>Pseudomonadati</taxon>
        <taxon>Thermodesulfobacteriota</taxon>
        <taxon>Desulfobacteria</taxon>
        <taxon>Desulfobacterales</taxon>
        <taxon>Desulfolunaceae</taxon>
        <taxon>Desulfoluna</taxon>
    </lineage>
</organism>
<dbReference type="GO" id="GO:0003676">
    <property type="term" value="F:nucleic acid binding"/>
    <property type="evidence" value="ECO:0007669"/>
    <property type="project" value="InterPro"/>
</dbReference>
<keyword evidence="2" id="KW-0547">Nucleotide-binding</keyword>
<dbReference type="InterPro" id="IPR027417">
    <property type="entry name" value="P-loop_NTPase"/>
</dbReference>
<dbReference type="PROSITE" id="PS50967">
    <property type="entry name" value="HRDC"/>
    <property type="match status" value="1"/>
</dbReference>
<dbReference type="PANTHER" id="PTHR47642">
    <property type="entry name" value="ATP-DEPENDENT DNA HELICASE"/>
    <property type="match status" value="1"/>
</dbReference>
<dbReference type="InterPro" id="IPR010997">
    <property type="entry name" value="HRDC-like_sf"/>
</dbReference>
<keyword evidence="2" id="KW-0067">ATP-binding</keyword>
<dbReference type="InterPro" id="IPR010285">
    <property type="entry name" value="DNA_helicase_pif1-like_DEAD"/>
</dbReference>
<dbReference type="SMART" id="SM00341">
    <property type="entry name" value="HRDC"/>
    <property type="match status" value="1"/>
</dbReference>
<dbReference type="FunFam" id="3.40.50.300:FF:001498">
    <property type="entry name" value="ATP-dependent DNA helicase"/>
    <property type="match status" value="1"/>
</dbReference>
<dbReference type="Gene3D" id="1.10.150.80">
    <property type="entry name" value="HRDC domain"/>
    <property type="match status" value="1"/>
</dbReference>
<keyword evidence="2" id="KW-0347">Helicase</keyword>
<keyword evidence="3" id="KW-1185">Reference proteome</keyword>